<gene>
    <name evidence="5" type="ORF">G5B36_28865</name>
    <name evidence="4" type="ORF">L0N08_27940</name>
</gene>
<feature type="domain" description="Transposase IS204/IS1001/IS1096/IS1165 DDE" evidence="2">
    <location>
        <begin position="159"/>
        <end position="248"/>
    </location>
</feature>
<evidence type="ECO:0000313" key="5">
    <source>
        <dbReference type="EMBL" id="NSJ52653.1"/>
    </source>
</evidence>
<dbReference type="Pfam" id="PF14690">
    <property type="entry name" value="Zn_ribbon_ISL3"/>
    <property type="match status" value="1"/>
</dbReference>
<evidence type="ECO:0000259" key="3">
    <source>
        <dbReference type="Pfam" id="PF14690"/>
    </source>
</evidence>
<dbReference type="PANTHER" id="PTHR33498:SF1">
    <property type="entry name" value="TRANSPOSASE FOR INSERTION SEQUENCE ELEMENT IS1557"/>
    <property type="match status" value="1"/>
</dbReference>
<protein>
    <submittedName>
        <fullName evidence="4">Transposase</fullName>
    </submittedName>
</protein>
<evidence type="ECO:0000259" key="2">
    <source>
        <dbReference type="Pfam" id="PF01610"/>
    </source>
</evidence>
<dbReference type="InterPro" id="IPR002560">
    <property type="entry name" value="Transposase_DDE"/>
</dbReference>
<dbReference type="AlphaFoldDB" id="A0AAW5C865"/>
<evidence type="ECO:0000313" key="7">
    <source>
        <dbReference type="Proteomes" id="UP001299608"/>
    </source>
</evidence>
<dbReference type="PANTHER" id="PTHR33498">
    <property type="entry name" value="TRANSPOSASE FOR INSERTION SEQUENCE ELEMENT IS1557"/>
    <property type="match status" value="1"/>
</dbReference>
<feature type="domain" description="Transposase IS204/IS1001/IS1096/IS1165 zinc-finger" evidence="3">
    <location>
        <begin position="38"/>
        <end position="81"/>
    </location>
</feature>
<reference evidence="5" key="2">
    <citation type="submission" date="2020-02" db="EMBL/GenBank/DDBJ databases">
        <authorList>
            <person name="Littmann E."/>
            <person name="Sorbara M."/>
        </authorList>
    </citation>
    <scope>NUCLEOTIDE SEQUENCE</scope>
    <source>
        <strain evidence="5">MSK.1.17</strain>
    </source>
</reference>
<dbReference type="EMBL" id="JAAITT010000090">
    <property type="protein sequence ID" value="NSJ52653.1"/>
    <property type="molecule type" value="Genomic_DNA"/>
</dbReference>
<sequence>METKVELQRFYPTELEVANIYQTDTEIRIKMSARSKSCTCPKCGTISEHPHGTYERKVQDLPILGKSTWLLVNTYEYQCDNPDCDVTTFAGTINGFLNYYSRMTDRCADFICTLALETSCEGCYRICKTMNLKTSGDSVVRLLTKQYKLQEENKCSSVIGVDDFAFKKRHTYGTIIVDGATHKPVAILDGQDGSALKEWLARNKHVRTVTRDRASAYASAIQEILPDAMQIADRFHLHQNLLEAIKNTVNSIVPVDIKIPKDYDKSGQETGFQGTNEGKKNPMLRG</sequence>
<evidence type="ECO:0000256" key="1">
    <source>
        <dbReference type="SAM" id="MobiDB-lite"/>
    </source>
</evidence>
<evidence type="ECO:0000313" key="6">
    <source>
        <dbReference type="Proteomes" id="UP000669239"/>
    </source>
</evidence>
<accession>A0AAW5C865</accession>
<dbReference type="Proteomes" id="UP000669239">
    <property type="component" value="Unassembled WGS sequence"/>
</dbReference>
<dbReference type="InterPro" id="IPR047951">
    <property type="entry name" value="Transpos_ISL3"/>
</dbReference>
<dbReference type="InterPro" id="IPR029261">
    <property type="entry name" value="Transposase_Znf"/>
</dbReference>
<reference evidence="4" key="3">
    <citation type="submission" date="2022-01" db="EMBL/GenBank/DDBJ databases">
        <title>Collection of gut derived symbiotic bacterial strains cultured from healthy donors.</title>
        <authorList>
            <person name="Lin H."/>
            <person name="Kohout C."/>
            <person name="Waligurski E."/>
            <person name="Pamer E.G."/>
        </authorList>
    </citation>
    <scope>NUCLEOTIDE SEQUENCE</scope>
    <source>
        <strain evidence="4">DFI.6.55</strain>
    </source>
</reference>
<keyword evidence="6" id="KW-1185">Reference proteome</keyword>
<organism evidence="4 7">
    <name type="scientific">Enterocloster aldenensis</name>
    <dbReference type="NCBI Taxonomy" id="358742"/>
    <lineage>
        <taxon>Bacteria</taxon>
        <taxon>Bacillati</taxon>
        <taxon>Bacillota</taxon>
        <taxon>Clostridia</taxon>
        <taxon>Lachnospirales</taxon>
        <taxon>Lachnospiraceae</taxon>
        <taxon>Enterocloster</taxon>
    </lineage>
</organism>
<dbReference type="Proteomes" id="UP001299608">
    <property type="component" value="Unassembled WGS sequence"/>
</dbReference>
<name>A0AAW5C865_9FIRM</name>
<comment type="caution">
    <text evidence="4">The sequence shown here is derived from an EMBL/GenBank/DDBJ whole genome shotgun (WGS) entry which is preliminary data.</text>
</comment>
<dbReference type="RefSeq" id="WP_117563474.1">
    <property type="nucleotide sequence ID" value="NZ_JAAITT010000090.1"/>
</dbReference>
<feature type="region of interest" description="Disordered" evidence="1">
    <location>
        <begin position="264"/>
        <end position="286"/>
    </location>
</feature>
<dbReference type="EMBL" id="JAKNGE010000057">
    <property type="protein sequence ID" value="MCG4749244.1"/>
    <property type="molecule type" value="Genomic_DNA"/>
</dbReference>
<proteinExistence type="predicted"/>
<dbReference type="Pfam" id="PF01610">
    <property type="entry name" value="DDE_Tnp_ISL3"/>
    <property type="match status" value="1"/>
</dbReference>
<reference evidence="5 6" key="1">
    <citation type="journal article" date="2020" name="Cell Host Microbe">
        <title>Functional and Genomic Variation between Human-Derived Isolates of Lachnospiraceae Reveals Inter- and Intra-Species Diversity.</title>
        <authorList>
            <person name="Sorbara M.T."/>
            <person name="Littmann E.R."/>
            <person name="Fontana E."/>
            <person name="Moody T.U."/>
            <person name="Kohout C.E."/>
            <person name="Gjonbalaj M."/>
            <person name="Eaton V."/>
            <person name="Seok R."/>
            <person name="Leiner I.M."/>
            <person name="Pamer E.G."/>
        </authorList>
    </citation>
    <scope>NUCLEOTIDE SEQUENCE [LARGE SCALE GENOMIC DNA]</scope>
    <source>
        <strain evidence="5 6">MSK.1.17</strain>
    </source>
</reference>
<evidence type="ECO:0000313" key="4">
    <source>
        <dbReference type="EMBL" id="MCG4749244.1"/>
    </source>
</evidence>